<feature type="compositionally biased region" description="Low complexity" evidence="4">
    <location>
        <begin position="234"/>
        <end position="249"/>
    </location>
</feature>
<feature type="compositionally biased region" description="Pro residues" evidence="4">
    <location>
        <begin position="275"/>
        <end position="291"/>
    </location>
</feature>
<feature type="compositionally biased region" description="Basic and acidic residues" evidence="4">
    <location>
        <begin position="181"/>
        <end position="195"/>
    </location>
</feature>
<dbReference type="SUPFAM" id="SSF52540">
    <property type="entry name" value="P-loop containing nucleoside triphosphate hydrolases"/>
    <property type="match status" value="1"/>
</dbReference>
<dbReference type="Pfam" id="PF00004">
    <property type="entry name" value="AAA"/>
    <property type="match status" value="1"/>
</dbReference>
<protein>
    <recommendedName>
        <fullName evidence="5">AAA+ ATPase domain-containing protein</fullName>
    </recommendedName>
</protein>
<dbReference type="InterPro" id="IPR041569">
    <property type="entry name" value="AAA_lid_3"/>
</dbReference>
<dbReference type="InterPro" id="IPR003593">
    <property type="entry name" value="AAA+_ATPase"/>
</dbReference>
<name>A0A9P4TJ22_CURKU</name>
<dbReference type="InterPro" id="IPR003960">
    <property type="entry name" value="ATPase_AAA_CS"/>
</dbReference>
<keyword evidence="3" id="KW-0067">ATP-binding</keyword>
<comment type="caution">
    <text evidence="6">The sequence shown here is derived from an EMBL/GenBank/DDBJ whole genome shotgun (WGS) entry which is preliminary data.</text>
</comment>
<reference evidence="6" key="1">
    <citation type="submission" date="2019-04" db="EMBL/GenBank/DDBJ databases">
        <title>Sequencing of skin fungus with MAO and IRED activity.</title>
        <authorList>
            <person name="Marsaioli A.J."/>
            <person name="Bonatto J.M.C."/>
            <person name="Reis Junior O."/>
        </authorList>
    </citation>
    <scope>NUCLEOTIDE SEQUENCE</scope>
    <source>
        <strain evidence="6">30M1</strain>
    </source>
</reference>
<dbReference type="FunFam" id="1.10.8.60:FF:000022">
    <property type="entry name" value="Fidgetin like 1"/>
    <property type="match status" value="1"/>
</dbReference>
<evidence type="ECO:0000256" key="3">
    <source>
        <dbReference type="ARBA" id="ARBA00022840"/>
    </source>
</evidence>
<evidence type="ECO:0000313" key="6">
    <source>
        <dbReference type="EMBL" id="KAF3005168.1"/>
    </source>
</evidence>
<dbReference type="FunFam" id="3.40.50.300:FF:000093">
    <property type="entry name" value="Fidgetin-like 1"/>
    <property type="match status" value="1"/>
</dbReference>
<keyword evidence="7" id="KW-1185">Reference proteome</keyword>
<dbReference type="PANTHER" id="PTHR23074:SF17">
    <property type="entry name" value="FIDGETIN-LIKE PROTEIN 1"/>
    <property type="match status" value="1"/>
</dbReference>
<evidence type="ECO:0000256" key="2">
    <source>
        <dbReference type="ARBA" id="ARBA00022741"/>
    </source>
</evidence>
<feature type="domain" description="AAA+ ATPase" evidence="5">
    <location>
        <begin position="551"/>
        <end position="702"/>
    </location>
</feature>
<dbReference type="PANTHER" id="PTHR23074">
    <property type="entry name" value="AAA DOMAIN-CONTAINING"/>
    <property type="match status" value="1"/>
</dbReference>
<feature type="compositionally biased region" description="Polar residues" evidence="4">
    <location>
        <begin position="156"/>
        <end position="178"/>
    </location>
</feature>
<dbReference type="Proteomes" id="UP000801428">
    <property type="component" value="Unassembled WGS sequence"/>
</dbReference>
<accession>A0A9P4TJ22</accession>
<dbReference type="Pfam" id="PF17862">
    <property type="entry name" value="AAA_lid_3"/>
    <property type="match status" value="1"/>
</dbReference>
<dbReference type="GO" id="GO:0016887">
    <property type="term" value="F:ATP hydrolysis activity"/>
    <property type="evidence" value="ECO:0007669"/>
    <property type="project" value="InterPro"/>
</dbReference>
<dbReference type="PROSITE" id="PS00674">
    <property type="entry name" value="AAA"/>
    <property type="match status" value="1"/>
</dbReference>
<dbReference type="Gene3D" id="3.40.50.300">
    <property type="entry name" value="P-loop containing nucleotide triphosphate hydrolases"/>
    <property type="match status" value="1"/>
</dbReference>
<dbReference type="InterPro" id="IPR027417">
    <property type="entry name" value="P-loop_NTPase"/>
</dbReference>
<dbReference type="Pfam" id="PF09336">
    <property type="entry name" value="Vps4_C"/>
    <property type="match status" value="1"/>
</dbReference>
<evidence type="ECO:0000256" key="1">
    <source>
        <dbReference type="ARBA" id="ARBA00006914"/>
    </source>
</evidence>
<sequence>MRANTTQKAYDDAFLACSTAVYFESKQNEKEALRSWKTALDHINYNNARRNPITYRPSSETEKALVESLRQLELQCKERVNLLEALKKSREESKESLSSTDAQAPTPPPHGVPLGSPDITTSSEWLGGGSIPPVAQSDLARPPPLPTRPSMVPRKSSGNTSKRLNSLTQTFSNSSLNAGPSEDKKSRTPSPDKKGGRMLKTLRPNKDGKPAAKMPMSMRSRPDASKAATLAFGSRTTNATSSSSRPSLSVPKAPTPPVNISPRTSIDMPAVTPQPEAPPVQPSSYEPPKPAPFYFQTREGAMPTSYAVPAPRKGSDTEKPKPRPTIARKAAPPLPPVPPKPAELVRNNSSQPAPTLPPLPAFPSYRKEYPPAQMDPRLVAASAAARSYSDLGSTKYGNKEVDNARRPSATPTTPSNISRTRNVRREPSPEPVPLAEGDFEEPRRPPHRKTRKRGDSMRADLPPNPTAEFGESGEPNEEPDEWRKKSEEILKNLPRGVDKQAAQNILNEIVIQGDEVHWDDVAGLEIAKSALKETVVYPFLRPDLFMGLREPARGMLLFGPPGTGKTMLARAVATESKSTFFAISASSLTSKFLGESEKLVRALFTLAKLLAPSIIFVDEIDSLLSSRGGSSEHEATRRIKTEFLIQWSDLQKAAAGRETTDKEKEAGDATRVLVLAATNLPWAIDEAARRRFVRRQYIPLPEDFVRKQQVKTLLSHQKHDLSERDLDRLVALTDGFSGSDITALAKDAAMGPLRSLGESLLTMTMDEIRPIRFQDFQASLRTIRPSVSKQGLKEFEDWAREFGERGG</sequence>
<dbReference type="AlphaFoldDB" id="A0A9P4TJ22"/>
<evidence type="ECO:0000259" key="5">
    <source>
        <dbReference type="SMART" id="SM00382"/>
    </source>
</evidence>
<proteinExistence type="inferred from homology"/>
<dbReference type="SMART" id="SM00382">
    <property type="entry name" value="AAA"/>
    <property type="match status" value="1"/>
</dbReference>
<dbReference type="EMBL" id="SWKU01000007">
    <property type="protein sequence ID" value="KAF3005168.1"/>
    <property type="molecule type" value="Genomic_DNA"/>
</dbReference>
<dbReference type="GO" id="GO:0005524">
    <property type="term" value="F:ATP binding"/>
    <property type="evidence" value="ECO:0007669"/>
    <property type="project" value="UniProtKB-KW"/>
</dbReference>
<dbReference type="InterPro" id="IPR015415">
    <property type="entry name" value="Spast_Vps4_C"/>
</dbReference>
<keyword evidence="2" id="KW-0547">Nucleotide-binding</keyword>
<feature type="compositionally biased region" description="Polar residues" evidence="4">
    <location>
        <begin position="409"/>
        <end position="420"/>
    </location>
</feature>
<gene>
    <name evidence="6" type="ORF">E8E13_010608</name>
</gene>
<evidence type="ECO:0000256" key="4">
    <source>
        <dbReference type="SAM" id="MobiDB-lite"/>
    </source>
</evidence>
<feature type="region of interest" description="Disordered" evidence="4">
    <location>
        <begin position="91"/>
        <end position="483"/>
    </location>
</feature>
<evidence type="ECO:0000313" key="7">
    <source>
        <dbReference type="Proteomes" id="UP000801428"/>
    </source>
</evidence>
<organism evidence="6 7">
    <name type="scientific">Curvularia kusanoi</name>
    <name type="common">Cochliobolus kusanoi</name>
    <dbReference type="NCBI Taxonomy" id="90978"/>
    <lineage>
        <taxon>Eukaryota</taxon>
        <taxon>Fungi</taxon>
        <taxon>Dikarya</taxon>
        <taxon>Ascomycota</taxon>
        <taxon>Pezizomycotina</taxon>
        <taxon>Dothideomycetes</taxon>
        <taxon>Pleosporomycetidae</taxon>
        <taxon>Pleosporales</taxon>
        <taxon>Pleosporineae</taxon>
        <taxon>Pleosporaceae</taxon>
        <taxon>Curvularia</taxon>
    </lineage>
</organism>
<dbReference type="InterPro" id="IPR050304">
    <property type="entry name" value="MT-severing_AAA_ATPase"/>
</dbReference>
<feature type="compositionally biased region" description="Pro residues" evidence="4">
    <location>
        <begin position="332"/>
        <end position="341"/>
    </location>
</feature>
<comment type="similarity">
    <text evidence="1">Belongs to the AAA ATPase family.</text>
</comment>
<dbReference type="Gene3D" id="1.10.8.60">
    <property type="match status" value="1"/>
</dbReference>
<dbReference type="InterPro" id="IPR003959">
    <property type="entry name" value="ATPase_AAA_core"/>
</dbReference>
<dbReference type="OrthoDB" id="10251136at2759"/>